<dbReference type="AlphaFoldDB" id="A0A9P4R5E7"/>
<dbReference type="EMBL" id="ML996122">
    <property type="protein sequence ID" value="KAF2736791.1"/>
    <property type="molecule type" value="Genomic_DNA"/>
</dbReference>
<feature type="compositionally biased region" description="Low complexity" evidence="1">
    <location>
        <begin position="24"/>
        <end position="46"/>
    </location>
</feature>
<evidence type="ECO:0000313" key="2">
    <source>
        <dbReference type="EMBL" id="KAF2736791.1"/>
    </source>
</evidence>
<dbReference type="Proteomes" id="UP000799444">
    <property type="component" value="Unassembled WGS sequence"/>
</dbReference>
<protein>
    <submittedName>
        <fullName evidence="2">Uncharacterized protein</fullName>
    </submittedName>
</protein>
<proteinExistence type="predicted"/>
<keyword evidence="3" id="KW-1185">Reference proteome</keyword>
<gene>
    <name evidence="2" type="ORF">EJ04DRAFT_510893</name>
</gene>
<organism evidence="2 3">
    <name type="scientific">Polyplosphaeria fusca</name>
    <dbReference type="NCBI Taxonomy" id="682080"/>
    <lineage>
        <taxon>Eukaryota</taxon>
        <taxon>Fungi</taxon>
        <taxon>Dikarya</taxon>
        <taxon>Ascomycota</taxon>
        <taxon>Pezizomycotina</taxon>
        <taxon>Dothideomycetes</taxon>
        <taxon>Pleosporomycetidae</taxon>
        <taxon>Pleosporales</taxon>
        <taxon>Tetraplosphaeriaceae</taxon>
        <taxon>Polyplosphaeria</taxon>
    </lineage>
</organism>
<feature type="region of interest" description="Disordered" evidence="1">
    <location>
        <begin position="1"/>
        <end position="47"/>
    </location>
</feature>
<accession>A0A9P4R5E7</accession>
<reference evidence="2" key="1">
    <citation type="journal article" date="2020" name="Stud. Mycol.">
        <title>101 Dothideomycetes genomes: a test case for predicting lifestyles and emergence of pathogens.</title>
        <authorList>
            <person name="Haridas S."/>
            <person name="Albert R."/>
            <person name="Binder M."/>
            <person name="Bloem J."/>
            <person name="Labutti K."/>
            <person name="Salamov A."/>
            <person name="Andreopoulos B."/>
            <person name="Baker S."/>
            <person name="Barry K."/>
            <person name="Bills G."/>
            <person name="Bluhm B."/>
            <person name="Cannon C."/>
            <person name="Castanera R."/>
            <person name="Culley D."/>
            <person name="Daum C."/>
            <person name="Ezra D."/>
            <person name="Gonzalez J."/>
            <person name="Henrissat B."/>
            <person name="Kuo A."/>
            <person name="Liang C."/>
            <person name="Lipzen A."/>
            <person name="Lutzoni F."/>
            <person name="Magnuson J."/>
            <person name="Mondo S."/>
            <person name="Nolan M."/>
            <person name="Ohm R."/>
            <person name="Pangilinan J."/>
            <person name="Park H.-J."/>
            <person name="Ramirez L."/>
            <person name="Alfaro M."/>
            <person name="Sun H."/>
            <person name="Tritt A."/>
            <person name="Yoshinaga Y."/>
            <person name="Zwiers L.-H."/>
            <person name="Turgeon B."/>
            <person name="Goodwin S."/>
            <person name="Spatafora J."/>
            <person name="Crous P."/>
            <person name="Grigoriev I."/>
        </authorList>
    </citation>
    <scope>NUCLEOTIDE SEQUENCE</scope>
    <source>
        <strain evidence="2">CBS 125425</strain>
    </source>
</reference>
<evidence type="ECO:0000313" key="3">
    <source>
        <dbReference type="Proteomes" id="UP000799444"/>
    </source>
</evidence>
<comment type="caution">
    <text evidence="2">The sequence shown here is derived from an EMBL/GenBank/DDBJ whole genome shotgun (WGS) entry which is preliminary data.</text>
</comment>
<feature type="compositionally biased region" description="Pro residues" evidence="1">
    <location>
        <begin position="1"/>
        <end position="10"/>
    </location>
</feature>
<sequence>MSSPPPPPYSPYAGLPASPRPINTSLPPYSTTSPTTTPTPSSAISTKNGLLIDNRNHAPSDLIFANATIPLSPTTSSSSSSITSNEKFLDTPLKKRTALARLFCCFGAQERARRRRNRYVMEYERPEDLHWSEY</sequence>
<evidence type="ECO:0000256" key="1">
    <source>
        <dbReference type="SAM" id="MobiDB-lite"/>
    </source>
</evidence>
<name>A0A9P4R5E7_9PLEO</name>